<reference evidence="2" key="3">
    <citation type="submission" date="2015-06" db="UniProtKB">
        <authorList>
            <consortium name="EnsemblMetazoa"/>
        </authorList>
    </citation>
    <scope>IDENTIFICATION</scope>
</reference>
<dbReference type="AlphaFoldDB" id="X1ZH66"/>
<sequence length="311" mass="35174">MAIERSTSLRLPNERPRFPVVKRDRNHNIPELDLKSIGEAPSASASAPTLNLAYFGPDMRRPPSLHHSKLDLAIENLSTTLERGTLRHRQTVELPARYRRNLLSSSLRSIFNTSGSDKSKRMPFNQPGLRMHLPPQIEEGVVFSDDDKDREDDANTAIKWLHQEILQIKKQDRALMRHLLGLRARILQISGGCQSSEYQLSASTTTLSKQTYHPLSADSWPLLGNSRAPCEPHQEEAKEMVQDFYHRVRAVSIVAVMPAGRAANELAERVKFQENHGRACRQVDQDSDQESERDRSTDHDEDSGRDSGVDS</sequence>
<reference evidence="3" key="1">
    <citation type="submission" date="2012-12" db="EMBL/GenBank/DDBJ databases">
        <authorList>
            <person name="Hellsten U."/>
            <person name="Grimwood J."/>
            <person name="Chapman J.A."/>
            <person name="Shapiro H."/>
            <person name="Aerts A."/>
            <person name="Otillar R.P."/>
            <person name="Terry A.Y."/>
            <person name="Boore J.L."/>
            <person name="Simakov O."/>
            <person name="Marletaz F."/>
            <person name="Cho S.-J."/>
            <person name="Edsinger-Gonzales E."/>
            <person name="Havlak P."/>
            <person name="Kuo D.-H."/>
            <person name="Larsson T."/>
            <person name="Lv J."/>
            <person name="Arendt D."/>
            <person name="Savage R."/>
            <person name="Osoegawa K."/>
            <person name="de Jong P."/>
            <person name="Lindberg D.R."/>
            <person name="Seaver E.C."/>
            <person name="Weisblat D.A."/>
            <person name="Putnam N.H."/>
            <person name="Grigoriev I.V."/>
            <person name="Rokhsar D.S."/>
        </authorList>
    </citation>
    <scope>NUCLEOTIDE SEQUENCE</scope>
    <source>
        <strain evidence="3">I ESC-2004</strain>
    </source>
</reference>
<feature type="region of interest" description="Disordered" evidence="1">
    <location>
        <begin position="274"/>
        <end position="311"/>
    </location>
</feature>
<reference evidence="3" key="2">
    <citation type="journal article" date="2013" name="Nature">
        <title>Insights into bilaterian evolution from three spiralian genomes.</title>
        <authorList>
            <person name="Simakov O."/>
            <person name="Marletaz F."/>
            <person name="Cho S.J."/>
            <person name="Edsinger-Gonzales E."/>
            <person name="Havlak P."/>
            <person name="Hellsten U."/>
            <person name="Kuo D.H."/>
            <person name="Larsson T."/>
            <person name="Lv J."/>
            <person name="Arendt D."/>
            <person name="Savage R."/>
            <person name="Osoegawa K."/>
            <person name="de Jong P."/>
            <person name="Grimwood J."/>
            <person name="Chapman J.A."/>
            <person name="Shapiro H."/>
            <person name="Aerts A."/>
            <person name="Otillar R.P."/>
            <person name="Terry A.Y."/>
            <person name="Boore J.L."/>
            <person name="Grigoriev I.V."/>
            <person name="Lindberg D.R."/>
            <person name="Seaver E.C."/>
            <person name="Weisblat D.A."/>
            <person name="Putnam N.H."/>
            <person name="Rokhsar D.S."/>
        </authorList>
    </citation>
    <scope>NUCLEOTIDE SEQUENCE</scope>
    <source>
        <strain evidence="3">I ESC-2004</strain>
    </source>
</reference>
<keyword evidence="3" id="KW-1185">Reference proteome</keyword>
<dbReference type="OrthoDB" id="5965452at2759"/>
<dbReference type="HOGENOM" id="CLU_895019_0_0_1"/>
<organism evidence="2 3">
    <name type="scientific">Capitella teleta</name>
    <name type="common">Polychaete worm</name>
    <dbReference type="NCBI Taxonomy" id="283909"/>
    <lineage>
        <taxon>Eukaryota</taxon>
        <taxon>Metazoa</taxon>
        <taxon>Spiralia</taxon>
        <taxon>Lophotrochozoa</taxon>
        <taxon>Annelida</taxon>
        <taxon>Polychaeta</taxon>
        <taxon>Sedentaria</taxon>
        <taxon>Scolecida</taxon>
        <taxon>Capitellidae</taxon>
        <taxon>Capitella</taxon>
    </lineage>
</organism>
<evidence type="ECO:0000313" key="3">
    <source>
        <dbReference type="Proteomes" id="UP000014760"/>
    </source>
</evidence>
<protein>
    <submittedName>
        <fullName evidence="2">Uncharacterized protein</fullName>
    </submittedName>
</protein>
<accession>X1ZH66</accession>
<name>X1ZH66_CAPTE</name>
<dbReference type="EMBL" id="AMQN01000395">
    <property type="status" value="NOT_ANNOTATED_CDS"/>
    <property type="molecule type" value="Genomic_DNA"/>
</dbReference>
<evidence type="ECO:0000313" key="2">
    <source>
        <dbReference type="EnsemblMetazoa" id="CapteP184860"/>
    </source>
</evidence>
<dbReference type="Proteomes" id="UP000014760">
    <property type="component" value="Unassembled WGS sequence"/>
</dbReference>
<proteinExistence type="predicted"/>
<dbReference type="EnsemblMetazoa" id="CapteT184860">
    <property type="protein sequence ID" value="CapteP184860"/>
    <property type="gene ID" value="CapteG184860"/>
</dbReference>
<evidence type="ECO:0000256" key="1">
    <source>
        <dbReference type="SAM" id="MobiDB-lite"/>
    </source>
</evidence>